<dbReference type="EMBL" id="PREU01000013">
    <property type="protein sequence ID" value="PPA73705.1"/>
    <property type="molecule type" value="Genomic_DNA"/>
</dbReference>
<keyword evidence="1" id="KW-0732">Signal</keyword>
<dbReference type="InterPro" id="IPR010546">
    <property type="entry name" value="DUF1120"/>
</dbReference>
<comment type="caution">
    <text evidence="2">The sequence shown here is derived from an EMBL/GenBank/DDBJ whole genome shotgun (WGS) entry which is preliminary data.</text>
</comment>
<name>A0A2S5GLC5_9BURK</name>
<dbReference type="Proteomes" id="UP000239990">
    <property type="component" value="Unassembled WGS sequence"/>
</dbReference>
<dbReference type="RefSeq" id="WP_046806120.1">
    <property type="nucleotide sequence ID" value="NZ_PREU01000013.1"/>
</dbReference>
<accession>A0A2S5GLC5</accession>
<gene>
    <name evidence="2" type="ORF">C4E15_23880</name>
</gene>
<evidence type="ECO:0000256" key="1">
    <source>
        <dbReference type="SAM" id="SignalP"/>
    </source>
</evidence>
<proteinExistence type="predicted"/>
<organism evidence="2 3">
    <name type="scientific">Achromobacter spanius</name>
    <dbReference type="NCBI Taxonomy" id="217203"/>
    <lineage>
        <taxon>Bacteria</taxon>
        <taxon>Pseudomonadati</taxon>
        <taxon>Pseudomonadota</taxon>
        <taxon>Betaproteobacteria</taxon>
        <taxon>Burkholderiales</taxon>
        <taxon>Alcaligenaceae</taxon>
        <taxon>Achromobacter</taxon>
    </lineage>
</organism>
<reference evidence="2 3" key="1">
    <citation type="submission" date="2018-02" db="EMBL/GenBank/DDBJ databases">
        <title>Draft Genome of Achromobacter spanius stain 6.</title>
        <authorList>
            <person name="Gunasekera T.S."/>
            <person name="Radwan O."/>
            <person name="Ruiz O.N."/>
        </authorList>
    </citation>
    <scope>NUCLEOTIDE SEQUENCE [LARGE SCALE GENOMIC DNA]</scope>
    <source>
        <strain evidence="2 3">6</strain>
    </source>
</reference>
<dbReference type="Pfam" id="PF06551">
    <property type="entry name" value="DUF1120"/>
    <property type="match status" value="1"/>
</dbReference>
<dbReference type="AlphaFoldDB" id="A0A2S5GLC5"/>
<feature type="signal peptide" evidence="1">
    <location>
        <begin position="1"/>
        <end position="20"/>
    </location>
</feature>
<evidence type="ECO:0000313" key="3">
    <source>
        <dbReference type="Proteomes" id="UP000239990"/>
    </source>
</evidence>
<dbReference type="OrthoDB" id="8584040at2"/>
<feature type="chain" id="PRO_5015721148" evidence="1">
    <location>
        <begin position="21"/>
        <end position="233"/>
    </location>
</feature>
<evidence type="ECO:0000313" key="2">
    <source>
        <dbReference type="EMBL" id="PPA73705.1"/>
    </source>
</evidence>
<protein>
    <submittedName>
        <fullName evidence="2">DUF1120 domain-containing protein</fullName>
    </submittedName>
</protein>
<sequence>MKNQFFVGVAFATLAAASHAAGNSDLNVTGKLMPPACNAHFGGNATLDFDVIAFNALDNNGTNLGSKDTALQINCGGPTRVSVVALDNRAGSGITIQEAPNLNWPYQNPENGSKYSWGLGFADGQKIKTGALIGLITPATTTVDGVLLTTAGAQKVLARPTGSSSWSLASSHYSLNLSPDLEYSFGPIGGPAVPITNAQLTMGLTPMIAQPATLPSANEIPLDGSITFTLRYL</sequence>